<name>A0A2M4DJ49_ANODA</name>
<accession>A0A2M4DJ49</accession>
<evidence type="ECO:0000313" key="2">
    <source>
        <dbReference type="EMBL" id="MBW77590.1"/>
    </source>
</evidence>
<organism evidence="2">
    <name type="scientific">Anopheles darlingi</name>
    <name type="common">Mosquito</name>
    <dbReference type="NCBI Taxonomy" id="43151"/>
    <lineage>
        <taxon>Eukaryota</taxon>
        <taxon>Metazoa</taxon>
        <taxon>Ecdysozoa</taxon>
        <taxon>Arthropoda</taxon>
        <taxon>Hexapoda</taxon>
        <taxon>Insecta</taxon>
        <taxon>Pterygota</taxon>
        <taxon>Neoptera</taxon>
        <taxon>Endopterygota</taxon>
        <taxon>Diptera</taxon>
        <taxon>Nematocera</taxon>
        <taxon>Culicoidea</taxon>
        <taxon>Culicidae</taxon>
        <taxon>Anophelinae</taxon>
        <taxon>Anopheles</taxon>
    </lineage>
</organism>
<keyword evidence="1" id="KW-0732">Signal</keyword>
<sequence>MLAMNAAITCRIALPRSAALLWCVAGWLSTVASVTARDGVAIGGRFSFSPVATILGMVPRSTSTSESFPVMMMIV</sequence>
<feature type="signal peptide" evidence="1">
    <location>
        <begin position="1"/>
        <end position="36"/>
    </location>
</feature>
<feature type="chain" id="PRO_5014805190" evidence="1">
    <location>
        <begin position="37"/>
        <end position="75"/>
    </location>
</feature>
<reference evidence="2" key="1">
    <citation type="submission" date="2018-01" db="EMBL/GenBank/DDBJ databases">
        <title>An insight into the sialome of Amazonian anophelines.</title>
        <authorList>
            <person name="Ribeiro J.M."/>
            <person name="Scarpassa V."/>
            <person name="Calvo E."/>
        </authorList>
    </citation>
    <scope>NUCLEOTIDE SEQUENCE</scope>
</reference>
<evidence type="ECO:0000256" key="1">
    <source>
        <dbReference type="SAM" id="SignalP"/>
    </source>
</evidence>
<dbReference type="EMBL" id="GGFL01013412">
    <property type="protein sequence ID" value="MBW77590.1"/>
    <property type="molecule type" value="Transcribed_RNA"/>
</dbReference>
<dbReference type="AlphaFoldDB" id="A0A2M4DJ49"/>
<protein>
    <submittedName>
        <fullName evidence="2">Putative secreted protein</fullName>
    </submittedName>
</protein>
<proteinExistence type="predicted"/>